<feature type="region of interest" description="Disordered" evidence="1">
    <location>
        <begin position="1"/>
        <end position="44"/>
    </location>
</feature>
<feature type="compositionally biased region" description="Acidic residues" evidence="1">
    <location>
        <begin position="291"/>
        <end position="308"/>
    </location>
</feature>
<reference evidence="2 3" key="1">
    <citation type="submission" date="2021-02" db="EMBL/GenBank/DDBJ databases">
        <title>Leishmania (Mundinia) enrietti genome sequencing and assembly.</title>
        <authorList>
            <person name="Almutairi H."/>
            <person name="Gatherer D."/>
        </authorList>
    </citation>
    <scope>NUCLEOTIDE SEQUENCE [LARGE SCALE GENOMIC DNA]</scope>
    <source>
        <strain evidence="2">CUR178</strain>
    </source>
</reference>
<dbReference type="EMBL" id="JAFHKP010000024">
    <property type="protein sequence ID" value="KAG5478210.1"/>
    <property type="molecule type" value="Genomic_DNA"/>
</dbReference>
<evidence type="ECO:0000313" key="2">
    <source>
        <dbReference type="EMBL" id="KAG5478210.1"/>
    </source>
</evidence>
<dbReference type="OrthoDB" id="267018at2759"/>
<name>A0A836HJY3_LEIEN</name>
<sequence length="516" mass="55766">MAQRDRRTRPRRCHGDSSSCCRGGRRDDRAARGRRLPPTSRPTVSRRLPCRSACVDVAPECLYQHDTSKLHTHKRLAQMPNREKQCDHTLQLFLRPEDQMARSAAAVTTLGEPRDGQWFSSLHSSPQAHEHSVCTRIVAETCKGSSDPFAGSSPCNGGMASGRRPYPPHTPAVEFDDLLRPREAVSTHRLRLLEHLWQRDCDRLYGARHSSEENVDAPVQEDARAWHGQTPETSRKRGSTIRDDGASAKYAYPLQSRERQLWEREYACGAQAYSSLAQSATRASAPIADADVNEDGSDGSDGANDDASENSSGNGMSTVTWRRAPNSPSRRILDANADAHAQAEARTDSPTRGSLFGSRIAAADAHPPVPCIDAWFAPLPNGPVASPVRHSRSGGHACASHLLPGKEVQQTGQFGAHVAATSPSPPQRSSCAIADAERASTPSTASACTQAMVPLHDVCTCQQSQTPSRQHCKLLGSADPFPLPATASSAGVHRRDEAAPTLRDACRALNTSAVIT</sequence>
<keyword evidence="3" id="KW-1185">Reference proteome</keyword>
<gene>
    <name evidence="2" type="ORF">CUR178_04924</name>
</gene>
<dbReference type="AlphaFoldDB" id="A0A836HJY3"/>
<dbReference type="RefSeq" id="XP_067692675.1">
    <property type="nucleotide sequence ID" value="XM_067836620.1"/>
</dbReference>
<accession>A0A836HJY3</accession>
<evidence type="ECO:0000313" key="3">
    <source>
        <dbReference type="Proteomes" id="UP000674179"/>
    </source>
</evidence>
<feature type="region of interest" description="Disordered" evidence="1">
    <location>
        <begin position="290"/>
        <end position="328"/>
    </location>
</feature>
<dbReference type="Proteomes" id="UP000674179">
    <property type="component" value="Chromosome 24"/>
</dbReference>
<comment type="caution">
    <text evidence="2">The sequence shown here is derived from an EMBL/GenBank/DDBJ whole genome shotgun (WGS) entry which is preliminary data.</text>
</comment>
<organism evidence="2 3">
    <name type="scientific">Leishmania enriettii</name>
    <dbReference type="NCBI Taxonomy" id="5663"/>
    <lineage>
        <taxon>Eukaryota</taxon>
        <taxon>Discoba</taxon>
        <taxon>Euglenozoa</taxon>
        <taxon>Kinetoplastea</taxon>
        <taxon>Metakinetoplastina</taxon>
        <taxon>Trypanosomatida</taxon>
        <taxon>Trypanosomatidae</taxon>
        <taxon>Leishmaniinae</taxon>
        <taxon>Leishmania</taxon>
    </lineage>
</organism>
<feature type="compositionally biased region" description="Polar residues" evidence="1">
    <location>
        <begin position="310"/>
        <end position="320"/>
    </location>
</feature>
<feature type="compositionally biased region" description="Basic residues" evidence="1">
    <location>
        <begin position="1"/>
        <end position="12"/>
    </location>
</feature>
<proteinExistence type="predicted"/>
<dbReference type="KEGG" id="lenr:94172130"/>
<feature type="region of interest" description="Disordered" evidence="1">
    <location>
        <begin position="209"/>
        <end position="244"/>
    </location>
</feature>
<protein>
    <submittedName>
        <fullName evidence="2">Uncharacterized protein</fullName>
    </submittedName>
</protein>
<dbReference type="GeneID" id="94172130"/>
<evidence type="ECO:0000256" key="1">
    <source>
        <dbReference type="SAM" id="MobiDB-lite"/>
    </source>
</evidence>